<protein>
    <submittedName>
        <fullName evidence="1">Uncharacterized protein</fullName>
    </submittedName>
</protein>
<reference evidence="1" key="1">
    <citation type="submission" date="2020-03" db="EMBL/GenBank/DDBJ databases">
        <title>The deep terrestrial virosphere.</title>
        <authorList>
            <person name="Holmfeldt K."/>
            <person name="Nilsson E."/>
            <person name="Simone D."/>
            <person name="Lopez-Fernandez M."/>
            <person name="Wu X."/>
            <person name="de Brujin I."/>
            <person name="Lundin D."/>
            <person name="Andersson A."/>
            <person name="Bertilsson S."/>
            <person name="Dopson M."/>
        </authorList>
    </citation>
    <scope>NUCLEOTIDE SEQUENCE</scope>
    <source>
        <strain evidence="1">MM415A00769</strain>
    </source>
</reference>
<name>A0A6M3KEU9_9ZZZZ</name>
<evidence type="ECO:0000313" key="1">
    <source>
        <dbReference type="EMBL" id="QJA80151.1"/>
    </source>
</evidence>
<accession>A0A6M3KEU9</accession>
<sequence length="59" mass="6511">MADNSPQMPVILSAFSQLVLSVAQTGDTATYQWLNTWIDTIREAADNIYVVKSGEVTIH</sequence>
<dbReference type="EMBL" id="MT142409">
    <property type="protein sequence ID" value="QJA80151.1"/>
    <property type="molecule type" value="Genomic_DNA"/>
</dbReference>
<dbReference type="AlphaFoldDB" id="A0A6M3KEU9"/>
<gene>
    <name evidence="1" type="ORF">MM415A00769_0001</name>
</gene>
<organism evidence="1">
    <name type="scientific">viral metagenome</name>
    <dbReference type="NCBI Taxonomy" id="1070528"/>
    <lineage>
        <taxon>unclassified sequences</taxon>
        <taxon>metagenomes</taxon>
        <taxon>organismal metagenomes</taxon>
    </lineage>
</organism>
<proteinExistence type="predicted"/>